<protein>
    <submittedName>
        <fullName evidence="1">Uncharacterized protein</fullName>
    </submittedName>
</protein>
<dbReference type="HOGENOM" id="CLU_3105449_0_0_6"/>
<reference evidence="1" key="1">
    <citation type="submission" date="2013-07" db="EMBL/GenBank/DDBJ databases">
        <title>Sub-species coevolution in mutualistic symbiosis.</title>
        <authorList>
            <person name="Murfin K."/>
            <person name="Klassen J."/>
            <person name="Lee M."/>
            <person name="Forst S."/>
            <person name="Stock P."/>
            <person name="Goodrich-Blair H."/>
        </authorList>
    </citation>
    <scope>NUCLEOTIDE SEQUENCE [LARGE SCALE GENOMIC DNA]</scope>
    <source>
        <strain evidence="1">Kraussei Quebec</strain>
    </source>
</reference>
<dbReference type="EMBL" id="CBSY010000243">
    <property type="protein sequence ID" value="CDH21548.1"/>
    <property type="molecule type" value="Genomic_DNA"/>
</dbReference>
<comment type="caution">
    <text evidence="1">The sequence shown here is derived from an EMBL/GenBank/DDBJ whole genome shotgun (WGS) entry which is preliminary data.</text>
</comment>
<evidence type="ECO:0000313" key="2">
    <source>
        <dbReference type="Proteomes" id="UP000028500"/>
    </source>
</evidence>
<sequence length="51" mass="5809">MLFHDFLLILEGIDITARLSRYPLEIGIVTIVKLNGDDKSEQVTTDRQNCC</sequence>
<accession>A0A077PKH2</accession>
<evidence type="ECO:0000313" key="1">
    <source>
        <dbReference type="EMBL" id="CDH21548.1"/>
    </source>
</evidence>
<proteinExistence type="predicted"/>
<gene>
    <name evidence="1" type="ORF">XBKQ1_530014</name>
</gene>
<name>A0A077PKH2_XENBV</name>
<keyword evidence="2" id="KW-1185">Reference proteome</keyword>
<dbReference type="Proteomes" id="UP000028500">
    <property type="component" value="Unassembled WGS sequence"/>
</dbReference>
<dbReference type="AlphaFoldDB" id="A0A077PKH2"/>
<organism evidence="1 2">
    <name type="scientific">Xenorhabdus bovienii str. kraussei Quebec</name>
    <dbReference type="NCBI Taxonomy" id="1398203"/>
    <lineage>
        <taxon>Bacteria</taxon>
        <taxon>Pseudomonadati</taxon>
        <taxon>Pseudomonadota</taxon>
        <taxon>Gammaproteobacteria</taxon>
        <taxon>Enterobacterales</taxon>
        <taxon>Morganellaceae</taxon>
        <taxon>Xenorhabdus</taxon>
    </lineage>
</organism>